<feature type="domain" description="Hydantoinase A/oxoprolinase" evidence="2">
    <location>
        <begin position="217"/>
        <end position="527"/>
    </location>
</feature>
<keyword evidence="6" id="KW-1185">Reference proteome</keyword>
<organism evidence="5 6">
    <name type="scientific">Rhodothalassium salexigens DSM 2132</name>
    <dbReference type="NCBI Taxonomy" id="1188247"/>
    <lineage>
        <taxon>Bacteria</taxon>
        <taxon>Pseudomonadati</taxon>
        <taxon>Pseudomonadota</taxon>
        <taxon>Alphaproteobacteria</taxon>
        <taxon>Rhodothalassiales</taxon>
        <taxon>Rhodothalassiaceae</taxon>
        <taxon>Rhodothalassium</taxon>
    </lineage>
</organism>
<comment type="caution">
    <text evidence="5">The sequence shown here is derived from an EMBL/GenBank/DDBJ whole genome shotgun (WGS) entry which is preliminary data.</text>
</comment>
<dbReference type="GO" id="GO:0005829">
    <property type="term" value="C:cytosol"/>
    <property type="evidence" value="ECO:0007669"/>
    <property type="project" value="TreeGrafter"/>
</dbReference>
<dbReference type="InterPro" id="IPR002821">
    <property type="entry name" value="Hydantoinase_A"/>
</dbReference>
<gene>
    <name evidence="5" type="ORF">EV659_10590</name>
</gene>
<feature type="domain" description="Hydantoinase/oxoprolinase N-terminal" evidence="3">
    <location>
        <begin position="20"/>
        <end position="196"/>
    </location>
</feature>
<evidence type="ECO:0000313" key="5">
    <source>
        <dbReference type="EMBL" id="TCP34464.1"/>
    </source>
</evidence>
<dbReference type="GO" id="GO:0017168">
    <property type="term" value="F:5-oxoprolinase (ATP-hydrolyzing) activity"/>
    <property type="evidence" value="ECO:0007669"/>
    <property type="project" value="TreeGrafter"/>
</dbReference>
<dbReference type="RefSeq" id="WP_132708397.1">
    <property type="nucleotide sequence ID" value="NZ_JACIGF010000005.1"/>
</dbReference>
<dbReference type="Pfam" id="PF19278">
    <property type="entry name" value="Hydant_A_C"/>
    <property type="match status" value="1"/>
</dbReference>
<dbReference type="InParanoid" id="A0A4R2PIF0"/>
<dbReference type="Pfam" id="PF01968">
    <property type="entry name" value="Hydantoinase_A"/>
    <property type="match status" value="1"/>
</dbReference>
<accession>A0A4R2PIF0</accession>
<evidence type="ECO:0000313" key="6">
    <source>
        <dbReference type="Proteomes" id="UP000295399"/>
    </source>
</evidence>
<sequence>MPGATDPTASAGDSGDRRLRLAVDIGGTFTDVALAHGDRHTTTKVLTTHADPAQGVLDGIATVLAEAGRAPAEVALIIHGTTLATNALIERRGARTALLTTAGHRDALAMGHEDRFEQYDLAIERPVPLVPRHLRLPVVERLDSAGRVRVPLDEASLRAHLGTLRDQGVESVAIGFLHGYANGAHEARAAEILAAELPDLWITRAGEVCPEIREYERLSTAVANAYVRPVMARYLTRLAAALGDRGLACPFLLMTSGGGLTTVETAARFPIRLVESGPAGGAILAAQVARDSDAPRVLSFDMGGTTAKLCLIDDAEPLSARQFEVDRVYRFKKGSGLPVRIPVIEMVEIGAGGGSIARVDALGRVQVGPESAGSDPGPACYARGGDRPTVTDADLCLGRIPAAGFAGGALSLDPGASTSALAAHVARPLGQRADASAPPPDSDSPAAAREAAHAVSEMVDETMSAAARAHGLDWGRHMAGRTLVAFGGAAPLHAARLAQKLGCDRVVVPKGAGVGSAIGFLLAPVSYQVVRSRFMTLDGFDAAAARATLAAMDAEARTVVRQAAPDRPLEARAHAHMRYRGQGHEIAVALPDPLLDTGDAPARPETLADTLARAFDAAYAALYGRTIPGQDIEILSWTLSLSAPATLPPAPPPLPDTAPAPPAPLARQPLFDPARQAWTEVPVIDRAQIAPGTVLAGPALVAEAQTTTVVPADFSLAVDARGALVLTRAAAGQPA</sequence>
<dbReference type="Proteomes" id="UP000295399">
    <property type="component" value="Unassembled WGS sequence"/>
</dbReference>
<dbReference type="Pfam" id="PF05378">
    <property type="entry name" value="Hydant_A_N"/>
    <property type="match status" value="1"/>
</dbReference>
<feature type="region of interest" description="Disordered" evidence="1">
    <location>
        <begin position="430"/>
        <end position="455"/>
    </location>
</feature>
<dbReference type="InterPro" id="IPR045079">
    <property type="entry name" value="Oxoprolinase-like"/>
</dbReference>
<evidence type="ECO:0000256" key="1">
    <source>
        <dbReference type="SAM" id="MobiDB-lite"/>
    </source>
</evidence>
<dbReference type="PANTHER" id="PTHR11365">
    <property type="entry name" value="5-OXOPROLINASE RELATED"/>
    <property type="match status" value="1"/>
</dbReference>
<feature type="domain" description="Acetophenone carboxylase-like C-terminal" evidence="4">
    <location>
        <begin position="570"/>
        <end position="720"/>
    </location>
</feature>
<name>A0A4R2PIF0_RHOSA</name>
<dbReference type="AlphaFoldDB" id="A0A4R2PIF0"/>
<dbReference type="InterPro" id="IPR008040">
    <property type="entry name" value="Hydant_A_N"/>
</dbReference>
<dbReference type="InterPro" id="IPR043129">
    <property type="entry name" value="ATPase_NBD"/>
</dbReference>
<evidence type="ECO:0000259" key="2">
    <source>
        <dbReference type="Pfam" id="PF01968"/>
    </source>
</evidence>
<dbReference type="InterPro" id="IPR049517">
    <property type="entry name" value="ACX-like_C"/>
</dbReference>
<dbReference type="OrthoDB" id="9759608at2"/>
<evidence type="ECO:0000259" key="3">
    <source>
        <dbReference type="Pfam" id="PF05378"/>
    </source>
</evidence>
<dbReference type="GO" id="GO:0006749">
    <property type="term" value="P:glutathione metabolic process"/>
    <property type="evidence" value="ECO:0007669"/>
    <property type="project" value="TreeGrafter"/>
</dbReference>
<dbReference type="PANTHER" id="PTHR11365:SF23">
    <property type="entry name" value="HYPOTHETICAL 5-OXOPROLINASE (EUROFUNG)-RELATED"/>
    <property type="match status" value="1"/>
</dbReference>
<reference evidence="5 6" key="1">
    <citation type="submission" date="2019-03" db="EMBL/GenBank/DDBJ databases">
        <title>Genomic Encyclopedia of Type Strains, Phase IV (KMG-IV): sequencing the most valuable type-strain genomes for metagenomic binning, comparative biology and taxonomic classification.</title>
        <authorList>
            <person name="Goeker M."/>
        </authorList>
    </citation>
    <scope>NUCLEOTIDE SEQUENCE [LARGE SCALE GENOMIC DNA]</scope>
    <source>
        <strain evidence="5 6">DSM 2132</strain>
    </source>
</reference>
<proteinExistence type="predicted"/>
<protein>
    <submittedName>
        <fullName evidence="5">N-methylhydantoinase A</fullName>
    </submittedName>
</protein>
<evidence type="ECO:0000259" key="4">
    <source>
        <dbReference type="Pfam" id="PF19278"/>
    </source>
</evidence>
<dbReference type="SUPFAM" id="SSF53067">
    <property type="entry name" value="Actin-like ATPase domain"/>
    <property type="match status" value="1"/>
</dbReference>
<dbReference type="EMBL" id="SLXO01000005">
    <property type="protein sequence ID" value="TCP34464.1"/>
    <property type="molecule type" value="Genomic_DNA"/>
</dbReference>